<evidence type="ECO:0000256" key="2">
    <source>
        <dbReference type="ARBA" id="ARBA00011915"/>
    </source>
</evidence>
<reference evidence="6 7" key="1">
    <citation type="journal article" date="2018" name="Science">
        <title>The opium poppy genome and morphinan production.</title>
        <authorList>
            <person name="Guo L."/>
            <person name="Winzer T."/>
            <person name="Yang X."/>
            <person name="Li Y."/>
            <person name="Ning Z."/>
            <person name="He Z."/>
            <person name="Teodor R."/>
            <person name="Lu Y."/>
            <person name="Bowser T.A."/>
            <person name="Graham I.A."/>
            <person name="Ye K."/>
        </authorList>
    </citation>
    <scope>NUCLEOTIDE SEQUENCE [LARGE SCALE GENOMIC DNA]</scope>
    <source>
        <strain evidence="7">cv. HN1</strain>
        <tissue evidence="6">Leaves</tissue>
    </source>
</reference>
<dbReference type="Gramene" id="RZC47973">
    <property type="protein sequence ID" value="RZC47973"/>
    <property type="gene ID" value="C5167_040922"/>
</dbReference>
<dbReference type="Proteomes" id="UP000316621">
    <property type="component" value="Chromosome 1"/>
</dbReference>
<protein>
    <recommendedName>
        <fullName evidence="2 4">3-hydroxyisobutyryl-CoA hydrolase</fullName>
        <shortName evidence="4">HIB-CoA hydrolase</shortName>
        <shortName evidence="4">HIBYL-CoA-H</shortName>
        <ecNumber evidence="2 4">3.1.2.4</ecNumber>
    </recommendedName>
    <alternativeName>
        <fullName evidence="4">3-hydroxyisobutyryl-coenzyme A hydrolase</fullName>
    </alternativeName>
</protein>
<evidence type="ECO:0000313" key="7">
    <source>
        <dbReference type="Proteomes" id="UP000316621"/>
    </source>
</evidence>
<dbReference type="Gene3D" id="3.90.226.10">
    <property type="entry name" value="2-enoyl-CoA Hydratase, Chain A, domain 1"/>
    <property type="match status" value="2"/>
</dbReference>
<comment type="catalytic activity">
    <reaction evidence="1 4">
        <text>3-hydroxy-2-methylpropanoyl-CoA + H2O = 3-hydroxy-2-methylpropanoate + CoA + H(+)</text>
        <dbReference type="Rhea" id="RHEA:20888"/>
        <dbReference type="ChEBI" id="CHEBI:11805"/>
        <dbReference type="ChEBI" id="CHEBI:15377"/>
        <dbReference type="ChEBI" id="CHEBI:15378"/>
        <dbReference type="ChEBI" id="CHEBI:57287"/>
        <dbReference type="ChEBI" id="CHEBI:57340"/>
        <dbReference type="EC" id="3.1.2.4"/>
    </reaction>
</comment>
<dbReference type="PANTHER" id="PTHR43176">
    <property type="entry name" value="3-HYDROXYISOBUTYRYL-COA HYDROLASE-RELATED"/>
    <property type="match status" value="1"/>
</dbReference>
<dbReference type="EMBL" id="CM010715">
    <property type="protein sequence ID" value="RZC47973.1"/>
    <property type="molecule type" value="Genomic_DNA"/>
</dbReference>
<comment type="pathway">
    <text evidence="4">Amino-acid degradation; L-valine degradation.</text>
</comment>
<dbReference type="AlphaFoldDB" id="A0A4Y7IGD1"/>
<dbReference type="InterPro" id="IPR029045">
    <property type="entry name" value="ClpP/crotonase-like_dom_sf"/>
</dbReference>
<dbReference type="EC" id="3.1.2.4" evidence="2 4"/>
<dbReference type="SUPFAM" id="SSF52096">
    <property type="entry name" value="ClpP/crotonase"/>
    <property type="match status" value="1"/>
</dbReference>
<dbReference type="Pfam" id="PF16113">
    <property type="entry name" value="ECH_2"/>
    <property type="match status" value="1"/>
</dbReference>
<name>A0A4Y7IGD1_PAPSO</name>
<dbReference type="GO" id="GO:0006574">
    <property type="term" value="P:L-valine catabolic process"/>
    <property type="evidence" value="ECO:0007669"/>
    <property type="project" value="UniProtKB-UniRule"/>
</dbReference>
<evidence type="ECO:0000256" key="3">
    <source>
        <dbReference type="ARBA" id="ARBA00022801"/>
    </source>
</evidence>
<evidence type="ECO:0000256" key="4">
    <source>
        <dbReference type="RuleBase" id="RU369070"/>
    </source>
</evidence>
<evidence type="ECO:0000259" key="5">
    <source>
        <dbReference type="Pfam" id="PF16113"/>
    </source>
</evidence>
<proteinExistence type="inferred from homology"/>
<keyword evidence="3 4" id="KW-0378">Hydrolase</keyword>
<dbReference type="InterPro" id="IPR032259">
    <property type="entry name" value="HIBYL-CoA-H"/>
</dbReference>
<evidence type="ECO:0000313" key="6">
    <source>
        <dbReference type="EMBL" id="RZC47973.1"/>
    </source>
</evidence>
<dbReference type="PANTHER" id="PTHR43176:SF3">
    <property type="entry name" value="3-HYDROXYISOBUTYRYL-COA HYDROLASE, MITOCHONDRIAL"/>
    <property type="match status" value="1"/>
</dbReference>
<dbReference type="InterPro" id="IPR045004">
    <property type="entry name" value="ECH_dom"/>
</dbReference>
<evidence type="ECO:0000256" key="1">
    <source>
        <dbReference type="ARBA" id="ARBA00001709"/>
    </source>
</evidence>
<comment type="function">
    <text evidence="4">Hydrolyzes 3-hydroxyisobutyryl-CoA (HIBYL-CoA), a saline catabolite. Has high activity toward isobutyryl-CoA. Could be an isobutyryl-CoA dehydrogenase that functions in valine catabolism.</text>
</comment>
<comment type="similarity">
    <text evidence="4">Belongs to the enoyl-CoA hydratase/isomerase family.</text>
</comment>
<accession>A0A4Y7IGD1</accession>
<dbReference type="GO" id="GO:0003860">
    <property type="term" value="F:3-hydroxyisobutyryl-CoA hydrolase activity"/>
    <property type="evidence" value="ECO:0007669"/>
    <property type="project" value="UniProtKB-UniRule"/>
</dbReference>
<sequence length="235" mass="26931">MDTLIYPICISFFMKLKWQRIVSILNGVVMGVGCGLSTHGRFRVVTERTKLSLLDDALNKVNTSDPAIISAVIDECSEQPPLKERTAYYRLLDIIDRCFSRKTIENVISALEMESMKGADAWIDEALHLMKKASPLILKVFLKSIREGRLQGLRQCLAQEYRISCHGLQVGQDTFEGYRAIFLRKDHTPNWKPSRLELVNDEMVDRYFSKMDDDEWVDLDLPVRSDLSTSIIAKL</sequence>
<gene>
    <name evidence="6" type="ORF">C5167_040922</name>
</gene>
<dbReference type="OMA" id="LETINQC"/>
<keyword evidence="7" id="KW-1185">Reference proteome</keyword>
<feature type="domain" description="Enoyl-CoA hydratase/isomerase" evidence="5">
    <location>
        <begin position="50"/>
        <end position="208"/>
    </location>
</feature>
<dbReference type="STRING" id="3469.A0A4Y7IGD1"/>
<organism evidence="6 7">
    <name type="scientific">Papaver somniferum</name>
    <name type="common">Opium poppy</name>
    <dbReference type="NCBI Taxonomy" id="3469"/>
    <lineage>
        <taxon>Eukaryota</taxon>
        <taxon>Viridiplantae</taxon>
        <taxon>Streptophyta</taxon>
        <taxon>Embryophyta</taxon>
        <taxon>Tracheophyta</taxon>
        <taxon>Spermatophyta</taxon>
        <taxon>Magnoliopsida</taxon>
        <taxon>Ranunculales</taxon>
        <taxon>Papaveraceae</taxon>
        <taxon>Papaveroideae</taxon>
        <taxon>Papaver</taxon>
    </lineage>
</organism>